<gene>
    <name evidence="1" type="ORF">CFP56_030555</name>
</gene>
<evidence type="ECO:0008006" key="3">
    <source>
        <dbReference type="Google" id="ProtNLM"/>
    </source>
</evidence>
<name>A0AAW0JPU1_QUESU</name>
<reference evidence="1 2" key="1">
    <citation type="journal article" date="2018" name="Sci. Data">
        <title>The draft genome sequence of cork oak.</title>
        <authorList>
            <person name="Ramos A.M."/>
            <person name="Usie A."/>
            <person name="Barbosa P."/>
            <person name="Barros P.M."/>
            <person name="Capote T."/>
            <person name="Chaves I."/>
            <person name="Simoes F."/>
            <person name="Abreu I."/>
            <person name="Carrasquinho I."/>
            <person name="Faro C."/>
            <person name="Guimaraes J.B."/>
            <person name="Mendonca D."/>
            <person name="Nobrega F."/>
            <person name="Rodrigues L."/>
            <person name="Saibo N.J.M."/>
            <person name="Varela M.C."/>
            <person name="Egas C."/>
            <person name="Matos J."/>
            <person name="Miguel C.M."/>
            <person name="Oliveira M.M."/>
            <person name="Ricardo C.P."/>
            <person name="Goncalves S."/>
        </authorList>
    </citation>
    <scope>NUCLEOTIDE SEQUENCE [LARGE SCALE GENOMIC DNA]</scope>
    <source>
        <strain evidence="2">cv. HL8</strain>
    </source>
</reference>
<comment type="caution">
    <text evidence="1">The sequence shown here is derived from an EMBL/GenBank/DDBJ whole genome shotgun (WGS) entry which is preliminary data.</text>
</comment>
<proteinExistence type="predicted"/>
<evidence type="ECO:0000313" key="1">
    <source>
        <dbReference type="EMBL" id="KAK7828081.1"/>
    </source>
</evidence>
<protein>
    <recommendedName>
        <fullName evidence="3">RNase H type-1 domain-containing protein</fullName>
    </recommendedName>
</protein>
<accession>A0AAW0JPU1</accession>
<keyword evidence="2" id="KW-1185">Reference proteome</keyword>
<dbReference type="EMBL" id="PKMF04000511">
    <property type="protein sequence ID" value="KAK7828081.1"/>
    <property type="molecule type" value="Genomic_DNA"/>
</dbReference>
<organism evidence="1 2">
    <name type="scientific">Quercus suber</name>
    <name type="common">Cork oak</name>
    <dbReference type="NCBI Taxonomy" id="58331"/>
    <lineage>
        <taxon>Eukaryota</taxon>
        <taxon>Viridiplantae</taxon>
        <taxon>Streptophyta</taxon>
        <taxon>Embryophyta</taxon>
        <taxon>Tracheophyta</taxon>
        <taxon>Spermatophyta</taxon>
        <taxon>Magnoliopsida</taxon>
        <taxon>eudicotyledons</taxon>
        <taxon>Gunneridae</taxon>
        <taxon>Pentapetalae</taxon>
        <taxon>rosids</taxon>
        <taxon>fabids</taxon>
        <taxon>Fagales</taxon>
        <taxon>Fagaceae</taxon>
        <taxon>Quercus</taxon>
    </lineage>
</organism>
<evidence type="ECO:0000313" key="2">
    <source>
        <dbReference type="Proteomes" id="UP000237347"/>
    </source>
</evidence>
<dbReference type="Proteomes" id="UP000237347">
    <property type="component" value="Unassembled WGS sequence"/>
</dbReference>
<dbReference type="AlphaFoldDB" id="A0AAW0JPU1"/>
<sequence>MATSSMDLIKLMAEPPTQLSGHANKEIVEYIQFTLRHNPSSMCKFNWVQIIGNQAAHNLASWGEECLLNENGLSKPNYPNY</sequence>